<keyword evidence="6 9" id="KW-0472">Membrane</keyword>
<reference evidence="11" key="1">
    <citation type="submission" date="2022-01" db="EMBL/GenBank/DDBJ databases">
        <authorList>
            <person name="King R."/>
        </authorList>
    </citation>
    <scope>NUCLEOTIDE SEQUENCE</scope>
</reference>
<evidence type="ECO:0000256" key="3">
    <source>
        <dbReference type="ARBA" id="ARBA00022692"/>
    </source>
</evidence>
<keyword evidence="5" id="KW-0297">G-protein coupled receptor</keyword>
<dbReference type="PRINTS" id="PR00237">
    <property type="entry name" value="GPCRRHODOPSN"/>
</dbReference>
<dbReference type="EMBL" id="OV725081">
    <property type="protein sequence ID" value="CAH1402230.1"/>
    <property type="molecule type" value="Genomic_DNA"/>
</dbReference>
<evidence type="ECO:0000313" key="12">
    <source>
        <dbReference type="Proteomes" id="UP001152798"/>
    </source>
</evidence>
<feature type="transmembrane region" description="Helical" evidence="9">
    <location>
        <begin position="26"/>
        <end position="54"/>
    </location>
</feature>
<keyword evidence="7" id="KW-0675">Receptor</keyword>
<dbReference type="OrthoDB" id="9445642at2759"/>
<feature type="domain" description="G-protein coupled receptors family 1 profile" evidence="10">
    <location>
        <begin position="45"/>
        <end position="84"/>
    </location>
</feature>
<dbReference type="PANTHER" id="PTHR45695:SF9">
    <property type="entry name" value="LEUCOKININ RECEPTOR"/>
    <property type="match status" value="1"/>
</dbReference>
<evidence type="ECO:0000313" key="11">
    <source>
        <dbReference type="EMBL" id="CAH1402230.1"/>
    </source>
</evidence>
<gene>
    <name evidence="11" type="ORF">NEZAVI_LOCUS11098</name>
</gene>
<sequence length="138" mass="15628">MNCSNSSSGCPEGGELYEPLYEPPTYLTVFLSICYISISVAAVVGNGLVIWVILTSRRMRNVTNYYIANLALADIAVGLFAIPFETLRKINSDESLEMRRERRFSSKCKDGWLLSRCWSLVRPLKLLFTRKRSHRGAS</sequence>
<proteinExistence type="inferred from homology"/>
<keyword evidence="12" id="KW-1185">Reference proteome</keyword>
<dbReference type="Pfam" id="PF00001">
    <property type="entry name" value="7tm_1"/>
    <property type="match status" value="1"/>
</dbReference>
<dbReference type="PANTHER" id="PTHR45695">
    <property type="entry name" value="LEUCOKININ RECEPTOR-RELATED"/>
    <property type="match status" value="1"/>
</dbReference>
<dbReference type="Gene3D" id="1.20.1070.10">
    <property type="entry name" value="Rhodopsin 7-helix transmembrane proteins"/>
    <property type="match status" value="1"/>
</dbReference>
<evidence type="ECO:0000256" key="7">
    <source>
        <dbReference type="ARBA" id="ARBA00023170"/>
    </source>
</evidence>
<evidence type="ECO:0000256" key="6">
    <source>
        <dbReference type="ARBA" id="ARBA00023136"/>
    </source>
</evidence>
<evidence type="ECO:0000256" key="9">
    <source>
        <dbReference type="SAM" id="Phobius"/>
    </source>
</evidence>
<dbReference type="SUPFAM" id="SSF81321">
    <property type="entry name" value="Family A G protein-coupled receptor-like"/>
    <property type="match status" value="1"/>
</dbReference>
<keyword evidence="4 9" id="KW-1133">Transmembrane helix</keyword>
<evidence type="ECO:0000256" key="1">
    <source>
        <dbReference type="ARBA" id="ARBA00004141"/>
    </source>
</evidence>
<keyword evidence="3 9" id="KW-0812">Transmembrane</keyword>
<dbReference type="GO" id="GO:0004930">
    <property type="term" value="F:G protein-coupled receptor activity"/>
    <property type="evidence" value="ECO:0007669"/>
    <property type="project" value="UniProtKB-KW"/>
</dbReference>
<comment type="subcellular location">
    <subcellularLocation>
        <location evidence="1">Membrane</location>
        <topology evidence="1">Multi-pass membrane protein</topology>
    </subcellularLocation>
</comment>
<name>A0A9P0HHW0_NEZVI</name>
<protein>
    <recommendedName>
        <fullName evidence="10">G-protein coupled receptors family 1 profile domain-containing protein</fullName>
    </recommendedName>
</protein>
<accession>A0A9P0HHW0</accession>
<evidence type="ECO:0000256" key="8">
    <source>
        <dbReference type="ARBA" id="ARBA00023224"/>
    </source>
</evidence>
<dbReference type="InterPro" id="IPR017452">
    <property type="entry name" value="GPCR_Rhodpsn_7TM"/>
</dbReference>
<comment type="similarity">
    <text evidence="2">Belongs to the G-protein coupled receptor 1 family.</text>
</comment>
<feature type="transmembrane region" description="Helical" evidence="9">
    <location>
        <begin position="66"/>
        <end position="84"/>
    </location>
</feature>
<dbReference type="PROSITE" id="PS50262">
    <property type="entry name" value="G_PROTEIN_RECEP_F1_2"/>
    <property type="match status" value="1"/>
</dbReference>
<evidence type="ECO:0000256" key="5">
    <source>
        <dbReference type="ARBA" id="ARBA00023040"/>
    </source>
</evidence>
<dbReference type="InterPro" id="IPR000276">
    <property type="entry name" value="GPCR_Rhodpsn"/>
</dbReference>
<dbReference type="GO" id="GO:0005886">
    <property type="term" value="C:plasma membrane"/>
    <property type="evidence" value="ECO:0007669"/>
    <property type="project" value="TreeGrafter"/>
</dbReference>
<keyword evidence="8" id="KW-0807">Transducer</keyword>
<organism evidence="11 12">
    <name type="scientific">Nezara viridula</name>
    <name type="common">Southern green stink bug</name>
    <name type="synonym">Cimex viridulus</name>
    <dbReference type="NCBI Taxonomy" id="85310"/>
    <lineage>
        <taxon>Eukaryota</taxon>
        <taxon>Metazoa</taxon>
        <taxon>Ecdysozoa</taxon>
        <taxon>Arthropoda</taxon>
        <taxon>Hexapoda</taxon>
        <taxon>Insecta</taxon>
        <taxon>Pterygota</taxon>
        <taxon>Neoptera</taxon>
        <taxon>Paraneoptera</taxon>
        <taxon>Hemiptera</taxon>
        <taxon>Heteroptera</taxon>
        <taxon>Panheteroptera</taxon>
        <taxon>Pentatomomorpha</taxon>
        <taxon>Pentatomoidea</taxon>
        <taxon>Pentatomidae</taxon>
        <taxon>Pentatominae</taxon>
        <taxon>Nezara</taxon>
    </lineage>
</organism>
<evidence type="ECO:0000256" key="4">
    <source>
        <dbReference type="ARBA" id="ARBA00022989"/>
    </source>
</evidence>
<evidence type="ECO:0000259" key="10">
    <source>
        <dbReference type="PROSITE" id="PS50262"/>
    </source>
</evidence>
<dbReference type="Proteomes" id="UP001152798">
    <property type="component" value="Chromosome 5"/>
</dbReference>
<evidence type="ECO:0000256" key="2">
    <source>
        <dbReference type="ARBA" id="ARBA00010663"/>
    </source>
</evidence>
<dbReference type="AlphaFoldDB" id="A0A9P0HHW0"/>